<dbReference type="SUPFAM" id="SSF75304">
    <property type="entry name" value="Amidase signature (AS) enzymes"/>
    <property type="match status" value="1"/>
</dbReference>
<dbReference type="InterPro" id="IPR020556">
    <property type="entry name" value="Amidase_CS"/>
</dbReference>
<dbReference type="Pfam" id="PF01425">
    <property type="entry name" value="Amidase"/>
    <property type="match status" value="1"/>
</dbReference>
<dbReference type="Proteomes" id="UP000789759">
    <property type="component" value="Unassembled WGS sequence"/>
</dbReference>
<sequence length="579" mass="63897">MSSKDQNHDQEITHQHHAPYLSGLALKLLIPLLEYVPGVSSYFFWNTGLKVLRNRPYKEEMTIVPLPLPKELFGIENPKAVDGFEIFSQKKKTHNQVPENQRFLCVSDYTEAYTTKNITPLQVCEKLIDNIKHSCSKACDPPLYGMYQYHEDDIMVQAEASTSRYNQNQSLGPLDGVPVAVKDELDVVGYETHVGTAFLNRGNPAPRDAFLIRKLKEQGAIIIGKTNMHELGFDITTNNPNTHTSRNPYNTNHYCGGSSGGSACVVASGLCPISIGCDGGGSIRIPSSFCGIYGLKPTCGRISSVGEFALGCSVAVAGPLAACVDDLALSYYAIAGKDPEDPRTLHQPPPTLHGLYFTDDLSDLKIGIFSQWNKQVKDPLITSALNEYIDEFKRRGAEFIEIDIPELEEARIAHLITIGSEHCSVVDGFKKQAHLLNLPNRANIATLSNASASDYIKAQQVRTRIMHNVSSVFSDVNLILTPTCAITAPPIYRRALKYGEINTSVTADGIRFVQLANFTGIPAITVPAGYDDKNLPIGLQFMAKWYDEATLLRVAKVSEEILGNKRQRPAEKYWFGDLL</sequence>
<evidence type="ECO:0000313" key="4">
    <source>
        <dbReference type="Proteomes" id="UP000789759"/>
    </source>
</evidence>
<dbReference type="AlphaFoldDB" id="A0A9N9IYU7"/>
<accession>A0A9N9IYU7</accession>
<dbReference type="GO" id="GO:0003824">
    <property type="term" value="F:catalytic activity"/>
    <property type="evidence" value="ECO:0007669"/>
    <property type="project" value="InterPro"/>
</dbReference>
<dbReference type="EMBL" id="CAJVQA010018089">
    <property type="protein sequence ID" value="CAG8752120.1"/>
    <property type="molecule type" value="Genomic_DNA"/>
</dbReference>
<dbReference type="InterPro" id="IPR023631">
    <property type="entry name" value="Amidase_dom"/>
</dbReference>
<feature type="domain" description="Amidase" evidence="2">
    <location>
        <begin position="147"/>
        <end position="552"/>
    </location>
</feature>
<evidence type="ECO:0000313" key="3">
    <source>
        <dbReference type="EMBL" id="CAG8752120.1"/>
    </source>
</evidence>
<dbReference type="OrthoDB" id="566138at2759"/>
<name>A0A9N9IYU7_9GLOM</name>
<dbReference type="PANTHER" id="PTHR11895">
    <property type="entry name" value="TRANSAMIDASE"/>
    <property type="match status" value="1"/>
</dbReference>
<dbReference type="PROSITE" id="PS00571">
    <property type="entry name" value="AMIDASES"/>
    <property type="match status" value="1"/>
</dbReference>
<gene>
    <name evidence="3" type="ORF">CPELLU_LOCUS14770</name>
</gene>
<keyword evidence="4" id="KW-1185">Reference proteome</keyword>
<evidence type="ECO:0000256" key="1">
    <source>
        <dbReference type="ARBA" id="ARBA00009199"/>
    </source>
</evidence>
<proteinExistence type="inferred from homology"/>
<comment type="caution">
    <text evidence="3">The sequence shown here is derived from an EMBL/GenBank/DDBJ whole genome shotgun (WGS) entry which is preliminary data.</text>
</comment>
<reference evidence="3" key="1">
    <citation type="submission" date="2021-06" db="EMBL/GenBank/DDBJ databases">
        <authorList>
            <person name="Kallberg Y."/>
            <person name="Tangrot J."/>
            <person name="Rosling A."/>
        </authorList>
    </citation>
    <scope>NUCLEOTIDE SEQUENCE</scope>
    <source>
        <strain evidence="3">FL966</strain>
    </source>
</reference>
<dbReference type="InterPro" id="IPR036928">
    <property type="entry name" value="AS_sf"/>
</dbReference>
<protein>
    <submittedName>
        <fullName evidence="3">22557_t:CDS:1</fullName>
    </submittedName>
</protein>
<organism evidence="3 4">
    <name type="scientific">Cetraspora pellucida</name>
    <dbReference type="NCBI Taxonomy" id="1433469"/>
    <lineage>
        <taxon>Eukaryota</taxon>
        <taxon>Fungi</taxon>
        <taxon>Fungi incertae sedis</taxon>
        <taxon>Mucoromycota</taxon>
        <taxon>Glomeromycotina</taxon>
        <taxon>Glomeromycetes</taxon>
        <taxon>Diversisporales</taxon>
        <taxon>Gigasporaceae</taxon>
        <taxon>Cetraspora</taxon>
    </lineage>
</organism>
<evidence type="ECO:0000259" key="2">
    <source>
        <dbReference type="Pfam" id="PF01425"/>
    </source>
</evidence>
<dbReference type="Gene3D" id="3.90.1300.10">
    <property type="entry name" value="Amidase signature (AS) domain"/>
    <property type="match status" value="1"/>
</dbReference>
<dbReference type="InterPro" id="IPR000120">
    <property type="entry name" value="Amidase"/>
</dbReference>
<dbReference type="PANTHER" id="PTHR11895:SF67">
    <property type="entry name" value="AMIDASE DOMAIN-CONTAINING PROTEIN"/>
    <property type="match status" value="1"/>
</dbReference>
<comment type="similarity">
    <text evidence="1">Belongs to the amidase family.</text>
</comment>